<evidence type="ECO:0000256" key="3">
    <source>
        <dbReference type="ARBA" id="ARBA00022692"/>
    </source>
</evidence>
<evidence type="ECO:0000256" key="1">
    <source>
        <dbReference type="ARBA" id="ARBA00004141"/>
    </source>
</evidence>
<feature type="compositionally biased region" description="Gly residues" evidence="6">
    <location>
        <begin position="336"/>
        <end position="346"/>
    </location>
</feature>
<evidence type="ECO:0000256" key="5">
    <source>
        <dbReference type="ARBA" id="ARBA00023136"/>
    </source>
</evidence>
<evidence type="ECO:0000256" key="7">
    <source>
        <dbReference type="SAM" id="Phobius"/>
    </source>
</evidence>
<feature type="region of interest" description="Disordered" evidence="6">
    <location>
        <begin position="299"/>
        <end position="388"/>
    </location>
</feature>
<feature type="compositionally biased region" description="Gly residues" evidence="6">
    <location>
        <begin position="254"/>
        <end position="269"/>
    </location>
</feature>
<feature type="compositionally biased region" description="Gly residues" evidence="6">
    <location>
        <begin position="305"/>
        <end position="326"/>
    </location>
</feature>
<evidence type="ECO:0000313" key="10">
    <source>
        <dbReference type="Proteomes" id="UP000650467"/>
    </source>
</evidence>
<dbReference type="EMBL" id="JAEHOC010000056">
    <property type="protein sequence ID" value="KAG2425342.1"/>
    <property type="molecule type" value="Genomic_DNA"/>
</dbReference>
<feature type="transmembrane region" description="Helical" evidence="7">
    <location>
        <begin position="20"/>
        <end position="38"/>
    </location>
</feature>
<sequence>MRDGQQSSPLVTSIQNWFNGLPLCTKSVFVLITGIYLFQLVTGYDNIYGVCLSPYEAVAHYEVYRLLTSVLVHGGLLHVTFNMLAFVPMACSLERLVGTVQFTYLLLLITVLAGLVYTAASFLLFYSHVLPAAMRQCAIGFSGVIFGLIVVDNAQSAASHRSIFGLFTVPAAYYPWALLLFWQLLMPSVSFIGHLAGVLVGAAWVGGYLRPLALSRPATAWLEACSGLSSCVRMPSFMMMPGATLPFTTHDTRGGAGGSSSSGTGGEGGSSSSRTPTFGPNLANLGKLLRGGGGAGASAADGAVASGGGADGADAEAGGGRGGAAGGSSVFQGTGRVLGGTGGVIGGTPAVPPSAAAALAAEARVGGPAGGSSSGGGRGGAGTDKMQR</sequence>
<dbReference type="OrthoDB" id="10257275at2759"/>
<keyword evidence="5 7" id="KW-0472">Membrane</keyword>
<evidence type="ECO:0000313" key="9">
    <source>
        <dbReference type="EMBL" id="KAG2425342.1"/>
    </source>
</evidence>
<dbReference type="InterPro" id="IPR022764">
    <property type="entry name" value="Peptidase_S54_rhomboid_dom"/>
</dbReference>
<gene>
    <name evidence="9" type="ORF">HXX76_013756</name>
</gene>
<dbReference type="Proteomes" id="UP000650467">
    <property type="component" value="Unassembled WGS sequence"/>
</dbReference>
<accession>A0A835SI54</accession>
<keyword evidence="4 7" id="KW-1133">Transmembrane helix</keyword>
<protein>
    <recommendedName>
        <fullName evidence="8">Peptidase S54 rhomboid domain-containing protein</fullName>
    </recommendedName>
</protein>
<evidence type="ECO:0000259" key="8">
    <source>
        <dbReference type="Pfam" id="PF01694"/>
    </source>
</evidence>
<organism evidence="9 10">
    <name type="scientific">Chlamydomonas incerta</name>
    <dbReference type="NCBI Taxonomy" id="51695"/>
    <lineage>
        <taxon>Eukaryota</taxon>
        <taxon>Viridiplantae</taxon>
        <taxon>Chlorophyta</taxon>
        <taxon>core chlorophytes</taxon>
        <taxon>Chlorophyceae</taxon>
        <taxon>CS clade</taxon>
        <taxon>Chlamydomonadales</taxon>
        <taxon>Chlamydomonadaceae</taxon>
        <taxon>Chlamydomonas</taxon>
    </lineage>
</organism>
<feature type="domain" description="Peptidase S54 rhomboid" evidence="8">
    <location>
        <begin position="62"/>
        <end position="205"/>
    </location>
</feature>
<dbReference type="SUPFAM" id="SSF144091">
    <property type="entry name" value="Rhomboid-like"/>
    <property type="match status" value="1"/>
</dbReference>
<proteinExistence type="inferred from homology"/>
<comment type="subcellular location">
    <subcellularLocation>
        <location evidence="1">Membrane</location>
        <topology evidence="1">Multi-pass membrane protein</topology>
    </subcellularLocation>
</comment>
<feature type="compositionally biased region" description="Low complexity" evidence="6">
    <location>
        <begin position="347"/>
        <end position="366"/>
    </location>
</feature>
<dbReference type="PANTHER" id="PTHR11009">
    <property type="entry name" value="DER1-LIKE PROTEIN, DERLIN"/>
    <property type="match status" value="1"/>
</dbReference>
<feature type="transmembrane region" description="Helical" evidence="7">
    <location>
        <begin position="163"/>
        <end position="185"/>
    </location>
</feature>
<evidence type="ECO:0000256" key="6">
    <source>
        <dbReference type="SAM" id="MobiDB-lite"/>
    </source>
</evidence>
<keyword evidence="10" id="KW-1185">Reference proteome</keyword>
<name>A0A835SI54_CHLIN</name>
<dbReference type="Pfam" id="PF01694">
    <property type="entry name" value="Rhomboid"/>
    <property type="match status" value="1"/>
</dbReference>
<dbReference type="FunFam" id="1.20.1540.10:FF:000008">
    <property type="entry name" value="RHOMBOID-like protein 13"/>
    <property type="match status" value="1"/>
</dbReference>
<feature type="compositionally biased region" description="Gly residues" evidence="6">
    <location>
        <begin position="367"/>
        <end position="382"/>
    </location>
</feature>
<feature type="transmembrane region" description="Helical" evidence="7">
    <location>
        <begin position="102"/>
        <end position="126"/>
    </location>
</feature>
<dbReference type="InterPro" id="IPR035952">
    <property type="entry name" value="Rhomboid-like_sf"/>
</dbReference>
<dbReference type="GO" id="GO:0016020">
    <property type="term" value="C:membrane"/>
    <property type="evidence" value="ECO:0007669"/>
    <property type="project" value="UniProtKB-SubCell"/>
</dbReference>
<dbReference type="GO" id="GO:0004252">
    <property type="term" value="F:serine-type endopeptidase activity"/>
    <property type="evidence" value="ECO:0007669"/>
    <property type="project" value="InterPro"/>
</dbReference>
<dbReference type="AlphaFoldDB" id="A0A835SI54"/>
<feature type="transmembrane region" description="Helical" evidence="7">
    <location>
        <begin position="132"/>
        <end position="151"/>
    </location>
</feature>
<feature type="transmembrane region" description="Helical" evidence="7">
    <location>
        <begin position="70"/>
        <end position="90"/>
    </location>
</feature>
<comment type="similarity">
    <text evidence="2">Belongs to the peptidase S54 family.</text>
</comment>
<evidence type="ECO:0000256" key="2">
    <source>
        <dbReference type="ARBA" id="ARBA00009045"/>
    </source>
</evidence>
<feature type="region of interest" description="Disordered" evidence="6">
    <location>
        <begin position="248"/>
        <end position="283"/>
    </location>
</feature>
<keyword evidence="3 7" id="KW-0812">Transmembrane</keyword>
<reference evidence="9" key="1">
    <citation type="journal article" date="2020" name="bioRxiv">
        <title>Comparative genomics of Chlamydomonas.</title>
        <authorList>
            <person name="Craig R.J."/>
            <person name="Hasan A.R."/>
            <person name="Ness R.W."/>
            <person name="Keightley P.D."/>
        </authorList>
    </citation>
    <scope>NUCLEOTIDE SEQUENCE</scope>
    <source>
        <strain evidence="9">SAG 7.73</strain>
    </source>
</reference>
<evidence type="ECO:0000256" key="4">
    <source>
        <dbReference type="ARBA" id="ARBA00022989"/>
    </source>
</evidence>
<comment type="caution">
    <text evidence="9">The sequence shown here is derived from an EMBL/GenBank/DDBJ whole genome shotgun (WGS) entry which is preliminary data.</text>
</comment>
<feature type="transmembrane region" description="Helical" evidence="7">
    <location>
        <begin position="191"/>
        <end position="209"/>
    </location>
</feature>
<dbReference type="Gene3D" id="1.20.1540.10">
    <property type="entry name" value="Rhomboid-like"/>
    <property type="match status" value="1"/>
</dbReference>